<proteinExistence type="predicted"/>
<protein>
    <recommendedName>
        <fullName evidence="1">Transposase IS30-like HTH domain-containing protein</fullName>
    </recommendedName>
</protein>
<gene>
    <name evidence="2" type="ORF">RUMTOR_02804</name>
</gene>
<organism evidence="2 3">
    <name type="scientific">[Ruminococcus] torques ATCC 27756</name>
    <dbReference type="NCBI Taxonomy" id="411460"/>
    <lineage>
        <taxon>Bacteria</taxon>
        <taxon>Bacillati</taxon>
        <taxon>Bacillota</taxon>
        <taxon>Clostridia</taxon>
        <taxon>Lachnospirales</taxon>
        <taxon>Lachnospiraceae</taxon>
        <taxon>Mediterraneibacter</taxon>
    </lineage>
</organism>
<sequence>MCKSIPGNQKHMTMDQRIIIEKRLDQGNSLHSIALQLGKDPTTISKEIKKHRTIQEHSHFNESKNKCALIKDCKKKNICEIYAPICKRMCKLCNHCNSHCDDFIPRSYHCSKLDKAPFVCNACSKKSGCRLDKAYYRATIAHREYRTVLIESRTGINISPEDLIRLDELVSPLIMQGQSPYMILQNHPEDPLLRKNALQLH</sequence>
<reference evidence="2 3" key="1">
    <citation type="submission" date="2007-03" db="EMBL/GenBank/DDBJ databases">
        <authorList>
            <person name="Fulton L."/>
            <person name="Clifton S."/>
            <person name="Fulton B."/>
            <person name="Xu J."/>
            <person name="Minx P."/>
            <person name="Pepin K.H."/>
            <person name="Johnson M."/>
            <person name="Thiruvilangam P."/>
            <person name="Bhonagiri V."/>
            <person name="Nash W.E."/>
            <person name="Mardis E.R."/>
            <person name="Wilson R.K."/>
        </authorList>
    </citation>
    <scope>NUCLEOTIDE SEQUENCE [LARGE SCALE GENOMIC DNA]</scope>
    <source>
        <strain evidence="2 3">ATCC 27756</strain>
    </source>
</reference>
<dbReference type="InterPro" id="IPR025246">
    <property type="entry name" value="IS30-like_HTH"/>
</dbReference>
<accession>A5KRB1</accession>
<feature type="domain" description="Transposase IS30-like HTH" evidence="1">
    <location>
        <begin position="9"/>
        <end position="51"/>
    </location>
</feature>
<dbReference type="PaxDb" id="411460-RUMTOR_02804"/>
<dbReference type="AlphaFoldDB" id="A5KRB1"/>
<dbReference type="Proteomes" id="UP000003577">
    <property type="component" value="Unassembled WGS sequence"/>
</dbReference>
<dbReference type="Pfam" id="PF13936">
    <property type="entry name" value="HTH_38"/>
    <property type="match status" value="1"/>
</dbReference>
<evidence type="ECO:0000259" key="1">
    <source>
        <dbReference type="Pfam" id="PF13936"/>
    </source>
</evidence>
<reference evidence="2 3" key="2">
    <citation type="submission" date="2007-04" db="EMBL/GenBank/DDBJ databases">
        <title>Draft genome sequence of Ruminococcus torques (ATCC 27756).</title>
        <authorList>
            <person name="Sudarsanam P."/>
            <person name="Ley R."/>
            <person name="Guruge J."/>
            <person name="Turnbaugh P.J."/>
            <person name="Mahowald M."/>
            <person name="Liep D."/>
            <person name="Gordon J."/>
        </authorList>
    </citation>
    <scope>NUCLEOTIDE SEQUENCE [LARGE SCALE GENOMIC DNA]</scope>
    <source>
        <strain evidence="2 3">ATCC 27756</strain>
    </source>
</reference>
<dbReference type="HOGENOM" id="CLU_046274_1_0_9"/>
<evidence type="ECO:0000313" key="2">
    <source>
        <dbReference type="EMBL" id="EDK23032.1"/>
    </source>
</evidence>
<dbReference type="EMBL" id="AAVP02000028">
    <property type="protein sequence ID" value="EDK23032.1"/>
    <property type="molecule type" value="Genomic_DNA"/>
</dbReference>
<name>A5KRB1_9FIRM</name>
<comment type="caution">
    <text evidence="2">The sequence shown here is derived from an EMBL/GenBank/DDBJ whole genome shotgun (WGS) entry which is preliminary data.</text>
</comment>
<evidence type="ECO:0000313" key="3">
    <source>
        <dbReference type="Proteomes" id="UP000003577"/>
    </source>
</evidence>